<evidence type="ECO:0000313" key="2">
    <source>
        <dbReference type="Proteomes" id="UP001221142"/>
    </source>
</evidence>
<dbReference type="AlphaFoldDB" id="A0AAD7FLP3"/>
<comment type="caution">
    <text evidence="1">The sequence shown here is derived from an EMBL/GenBank/DDBJ whole genome shotgun (WGS) entry which is preliminary data.</text>
</comment>
<dbReference type="EMBL" id="JARKIF010000012">
    <property type="protein sequence ID" value="KAJ7626009.1"/>
    <property type="molecule type" value="Genomic_DNA"/>
</dbReference>
<reference evidence="1" key="1">
    <citation type="submission" date="2023-03" db="EMBL/GenBank/DDBJ databases">
        <title>Massive genome expansion in bonnet fungi (Mycena s.s.) driven by repeated elements and novel gene families across ecological guilds.</title>
        <authorList>
            <consortium name="Lawrence Berkeley National Laboratory"/>
            <person name="Harder C.B."/>
            <person name="Miyauchi S."/>
            <person name="Viragh M."/>
            <person name="Kuo A."/>
            <person name="Thoen E."/>
            <person name="Andreopoulos B."/>
            <person name="Lu D."/>
            <person name="Skrede I."/>
            <person name="Drula E."/>
            <person name="Henrissat B."/>
            <person name="Morin E."/>
            <person name="Kohler A."/>
            <person name="Barry K."/>
            <person name="LaButti K."/>
            <person name="Morin E."/>
            <person name="Salamov A."/>
            <person name="Lipzen A."/>
            <person name="Mereny Z."/>
            <person name="Hegedus B."/>
            <person name="Baldrian P."/>
            <person name="Stursova M."/>
            <person name="Weitz H."/>
            <person name="Taylor A."/>
            <person name="Grigoriev I.V."/>
            <person name="Nagy L.G."/>
            <person name="Martin F."/>
            <person name="Kauserud H."/>
        </authorList>
    </citation>
    <scope>NUCLEOTIDE SEQUENCE</scope>
    <source>
        <strain evidence="1">9284</strain>
    </source>
</reference>
<dbReference type="Proteomes" id="UP001221142">
    <property type="component" value="Unassembled WGS sequence"/>
</dbReference>
<name>A0AAD7FLP3_9AGAR</name>
<sequence>MPETGLSSTSRLPASSLRLHYKPRLLPPHPCPPFPTSIPSAPFRHPACFSVILPLTIAAPQQHLPTSPHCYACRPSHGLASFSVHGLFVEDILACLYEARRLRTAAGVYA</sequence>
<organism evidence="1 2">
    <name type="scientific">Roridomyces roridus</name>
    <dbReference type="NCBI Taxonomy" id="1738132"/>
    <lineage>
        <taxon>Eukaryota</taxon>
        <taxon>Fungi</taxon>
        <taxon>Dikarya</taxon>
        <taxon>Basidiomycota</taxon>
        <taxon>Agaricomycotina</taxon>
        <taxon>Agaricomycetes</taxon>
        <taxon>Agaricomycetidae</taxon>
        <taxon>Agaricales</taxon>
        <taxon>Marasmiineae</taxon>
        <taxon>Mycenaceae</taxon>
        <taxon>Roridomyces</taxon>
    </lineage>
</organism>
<protein>
    <submittedName>
        <fullName evidence="1">Uncharacterized protein</fullName>
    </submittedName>
</protein>
<gene>
    <name evidence="1" type="ORF">FB45DRAFT_1005238</name>
</gene>
<keyword evidence="2" id="KW-1185">Reference proteome</keyword>
<proteinExistence type="predicted"/>
<accession>A0AAD7FLP3</accession>
<evidence type="ECO:0000313" key="1">
    <source>
        <dbReference type="EMBL" id="KAJ7626009.1"/>
    </source>
</evidence>